<dbReference type="KEGG" id="rgi:RGI145_23790"/>
<gene>
    <name evidence="1" type="ORF">RGI145_23790</name>
</gene>
<dbReference type="AlphaFoldDB" id="A0A1L7ANP9"/>
<organism evidence="1 2">
    <name type="scientific">Roseomonas gilardii</name>
    <dbReference type="NCBI Taxonomy" id="257708"/>
    <lineage>
        <taxon>Bacteria</taxon>
        <taxon>Pseudomonadati</taxon>
        <taxon>Pseudomonadota</taxon>
        <taxon>Alphaproteobacteria</taxon>
        <taxon>Acetobacterales</taxon>
        <taxon>Roseomonadaceae</taxon>
        <taxon>Roseomonas</taxon>
    </lineage>
</organism>
<evidence type="ECO:0000313" key="2">
    <source>
        <dbReference type="Proteomes" id="UP000185494"/>
    </source>
</evidence>
<sequence length="141" mass="15138">MEGSDPCHAIEGRDELICAQRRPRQLFTEQSVVAKIAADQRWIERLSGQKCTIGSEQCDGALLTDIECSIGAGQDLGIDRSQYYTCEAAIGMLEAAGHRDDPVPFRPAADGCAEIGAALTRCAMMLEILAVGIVEAGRQRG</sequence>
<geneLocation type="plasmid" evidence="1 2">
    <name>2</name>
</geneLocation>
<dbReference type="EMBL" id="CP015586">
    <property type="protein sequence ID" value="APT60370.1"/>
    <property type="molecule type" value="Genomic_DNA"/>
</dbReference>
<accession>A0A1L7ANP9</accession>
<evidence type="ECO:0000313" key="1">
    <source>
        <dbReference type="EMBL" id="APT60370.1"/>
    </source>
</evidence>
<protein>
    <submittedName>
        <fullName evidence="1">Uncharacterized protein</fullName>
    </submittedName>
</protein>
<keyword evidence="1" id="KW-0614">Plasmid</keyword>
<reference evidence="1 2" key="1">
    <citation type="submission" date="2016-05" db="EMBL/GenBank/DDBJ databases">
        <title>Complete Genome and Methylome Analysis of Psychrotrophic Bacterial Isolates from Antarctic Lake Untersee.</title>
        <authorList>
            <person name="Fomenkov A."/>
            <person name="Akimov V.N."/>
            <person name="Vasilyeva L.V."/>
            <person name="Andersen D."/>
            <person name="Vincze T."/>
            <person name="Roberts R.J."/>
        </authorList>
    </citation>
    <scope>NUCLEOTIDE SEQUENCE [LARGE SCALE GENOMIC DNA]</scope>
    <source>
        <strain evidence="1 2">U14-5</strain>
        <plasmid evidence="2">Plasmid 2</plasmid>
    </source>
</reference>
<name>A0A1L7ANP9_9PROT</name>
<dbReference type="Proteomes" id="UP000185494">
    <property type="component" value="Chromosome 2"/>
</dbReference>
<proteinExistence type="predicted"/>